<dbReference type="EMBL" id="KB301608">
    <property type="protein sequence ID" value="ELU05331.1"/>
    <property type="molecule type" value="Genomic_DNA"/>
</dbReference>
<dbReference type="EMBL" id="AMQN01007868">
    <property type="status" value="NOT_ANNOTATED_CDS"/>
    <property type="molecule type" value="Genomic_DNA"/>
</dbReference>
<gene>
    <name evidence="4" type="ORF">CAPTEDRAFT_170720</name>
</gene>
<dbReference type="InterPro" id="IPR018247">
    <property type="entry name" value="EF_Hand_1_Ca_BS"/>
</dbReference>
<dbReference type="InterPro" id="IPR002048">
    <property type="entry name" value="EF_hand_dom"/>
</dbReference>
<keyword evidence="6" id="KW-1185">Reference proteome</keyword>
<organism evidence="4">
    <name type="scientific">Capitella teleta</name>
    <name type="common">Polychaete worm</name>
    <dbReference type="NCBI Taxonomy" id="283909"/>
    <lineage>
        <taxon>Eukaryota</taxon>
        <taxon>Metazoa</taxon>
        <taxon>Spiralia</taxon>
        <taxon>Lophotrochozoa</taxon>
        <taxon>Annelida</taxon>
        <taxon>Polychaeta</taxon>
        <taxon>Sedentaria</taxon>
        <taxon>Scolecida</taxon>
        <taxon>Capitellidae</taxon>
        <taxon>Capitella</taxon>
    </lineage>
</organism>
<dbReference type="Pfam" id="PF13405">
    <property type="entry name" value="EF-hand_6"/>
    <property type="match status" value="1"/>
</dbReference>
<dbReference type="InterPro" id="IPR050230">
    <property type="entry name" value="CALM/Myosin/TropC-like"/>
</dbReference>
<dbReference type="PROSITE" id="PS50222">
    <property type="entry name" value="EF_HAND_2"/>
    <property type="match status" value="3"/>
</dbReference>
<dbReference type="EnsemblMetazoa" id="CapteT170720">
    <property type="protein sequence ID" value="CapteP170720"/>
    <property type="gene ID" value="CapteG170720"/>
</dbReference>
<evidence type="ECO:0000313" key="6">
    <source>
        <dbReference type="Proteomes" id="UP000014760"/>
    </source>
</evidence>
<dbReference type="InterPro" id="IPR011992">
    <property type="entry name" value="EF-hand-dom_pair"/>
</dbReference>
<feature type="domain" description="EF-hand" evidence="3">
    <location>
        <begin position="79"/>
        <end position="114"/>
    </location>
</feature>
<evidence type="ECO:0000256" key="2">
    <source>
        <dbReference type="ARBA" id="ARBA00022837"/>
    </source>
</evidence>
<dbReference type="Pfam" id="PF13499">
    <property type="entry name" value="EF-hand_7"/>
    <property type="match status" value="1"/>
</dbReference>
<dbReference type="CDD" id="cd00051">
    <property type="entry name" value="EFh"/>
    <property type="match status" value="1"/>
</dbReference>
<dbReference type="Proteomes" id="UP000014760">
    <property type="component" value="Unassembled WGS sequence"/>
</dbReference>
<dbReference type="PANTHER" id="PTHR23048">
    <property type="entry name" value="MYOSIN LIGHT CHAIN 1, 3"/>
    <property type="match status" value="1"/>
</dbReference>
<dbReference type="SMART" id="SM00054">
    <property type="entry name" value="EFh"/>
    <property type="match status" value="3"/>
</dbReference>
<dbReference type="SUPFAM" id="SSF47473">
    <property type="entry name" value="EF-hand"/>
    <property type="match status" value="1"/>
</dbReference>
<dbReference type="Gene3D" id="1.10.238.10">
    <property type="entry name" value="EF-hand"/>
    <property type="match status" value="2"/>
</dbReference>
<keyword evidence="2" id="KW-0106">Calcium</keyword>
<evidence type="ECO:0000313" key="5">
    <source>
        <dbReference type="EnsemblMetazoa" id="CapteP170720"/>
    </source>
</evidence>
<protein>
    <recommendedName>
        <fullName evidence="3">EF-hand domain-containing protein</fullName>
    </recommendedName>
</protein>
<evidence type="ECO:0000259" key="3">
    <source>
        <dbReference type="PROSITE" id="PS50222"/>
    </source>
</evidence>
<accession>R7UPI3</accession>
<keyword evidence="1" id="KW-0677">Repeat</keyword>
<feature type="domain" description="EF-hand" evidence="3">
    <location>
        <begin position="115"/>
        <end position="147"/>
    </location>
</feature>
<name>R7UPI3_CAPTE</name>
<dbReference type="STRING" id="283909.R7UPI3"/>
<evidence type="ECO:0000313" key="4">
    <source>
        <dbReference type="EMBL" id="ELU05331.1"/>
    </source>
</evidence>
<dbReference type="HOGENOM" id="CLU_061288_2_0_1"/>
<dbReference type="GO" id="GO:0016460">
    <property type="term" value="C:myosin II complex"/>
    <property type="evidence" value="ECO:0007669"/>
    <property type="project" value="TreeGrafter"/>
</dbReference>
<proteinExistence type="predicted"/>
<dbReference type="PANTHER" id="PTHR23048:SF0">
    <property type="entry name" value="CALMODULIN LIKE 3"/>
    <property type="match status" value="1"/>
</dbReference>
<dbReference type="PROSITE" id="PS00018">
    <property type="entry name" value="EF_HAND_1"/>
    <property type="match status" value="3"/>
</dbReference>
<dbReference type="AlphaFoldDB" id="R7UPI3"/>
<dbReference type="FunFam" id="1.10.238.10:FF:000003">
    <property type="entry name" value="Calmodulin A"/>
    <property type="match status" value="1"/>
</dbReference>
<dbReference type="OMA" id="MENAERF"/>
<reference evidence="6" key="1">
    <citation type="submission" date="2012-12" db="EMBL/GenBank/DDBJ databases">
        <authorList>
            <person name="Hellsten U."/>
            <person name="Grimwood J."/>
            <person name="Chapman J.A."/>
            <person name="Shapiro H."/>
            <person name="Aerts A."/>
            <person name="Otillar R.P."/>
            <person name="Terry A.Y."/>
            <person name="Boore J.L."/>
            <person name="Simakov O."/>
            <person name="Marletaz F."/>
            <person name="Cho S.-J."/>
            <person name="Edsinger-Gonzales E."/>
            <person name="Havlak P."/>
            <person name="Kuo D.-H."/>
            <person name="Larsson T."/>
            <person name="Lv J."/>
            <person name="Arendt D."/>
            <person name="Savage R."/>
            <person name="Osoegawa K."/>
            <person name="de Jong P."/>
            <person name="Lindberg D.R."/>
            <person name="Seaver E.C."/>
            <person name="Weisblat D.A."/>
            <person name="Putnam N.H."/>
            <person name="Grigoriev I.V."/>
            <person name="Rokhsar D.S."/>
        </authorList>
    </citation>
    <scope>NUCLEOTIDE SEQUENCE</scope>
    <source>
        <strain evidence="6">I ESC-2004</strain>
    </source>
</reference>
<dbReference type="OrthoDB" id="26525at2759"/>
<evidence type="ECO:0000256" key="1">
    <source>
        <dbReference type="ARBA" id="ARBA00022737"/>
    </source>
</evidence>
<feature type="domain" description="EF-hand" evidence="3">
    <location>
        <begin position="8"/>
        <end position="43"/>
    </location>
</feature>
<reference evidence="4 6" key="2">
    <citation type="journal article" date="2013" name="Nature">
        <title>Insights into bilaterian evolution from three spiralian genomes.</title>
        <authorList>
            <person name="Simakov O."/>
            <person name="Marletaz F."/>
            <person name="Cho S.J."/>
            <person name="Edsinger-Gonzales E."/>
            <person name="Havlak P."/>
            <person name="Hellsten U."/>
            <person name="Kuo D.H."/>
            <person name="Larsson T."/>
            <person name="Lv J."/>
            <person name="Arendt D."/>
            <person name="Savage R."/>
            <person name="Osoegawa K."/>
            <person name="de Jong P."/>
            <person name="Grimwood J."/>
            <person name="Chapman J.A."/>
            <person name="Shapiro H."/>
            <person name="Aerts A."/>
            <person name="Otillar R.P."/>
            <person name="Terry A.Y."/>
            <person name="Boore J.L."/>
            <person name="Grigoriev I.V."/>
            <person name="Lindberg D.R."/>
            <person name="Seaver E.C."/>
            <person name="Weisblat D.A."/>
            <person name="Putnam N.H."/>
            <person name="Rokhsar D.S."/>
        </authorList>
    </citation>
    <scope>NUCLEOTIDE SEQUENCE</scope>
    <source>
        <strain evidence="4 6">I ESC-2004</strain>
    </source>
</reference>
<sequence length="147" mass="16657">MAQSLKPDQIEDFKECFILHDKDGDGKISTHELGTVVRSLGMCPSETDIDELKRNFRGGSFGLPELMQVMATLMQQEGDREVAIRDAFQTFDRDGNGLINAAELRHIMTNIGEKLTEQEVDEMIREFDVDREGNVSYEDVVLRMASK</sequence>
<reference evidence="5" key="3">
    <citation type="submission" date="2015-06" db="UniProtKB">
        <authorList>
            <consortium name="EnsemblMetazoa"/>
        </authorList>
    </citation>
    <scope>IDENTIFICATION</scope>
</reference>
<dbReference type="GO" id="GO:0005509">
    <property type="term" value="F:calcium ion binding"/>
    <property type="evidence" value="ECO:0007669"/>
    <property type="project" value="InterPro"/>
</dbReference>